<evidence type="ECO:0000313" key="4">
    <source>
        <dbReference type="Proteomes" id="UP001242342"/>
    </source>
</evidence>
<dbReference type="RefSeq" id="WP_099213923.1">
    <property type="nucleotide sequence ID" value="NZ_JAUYVU010000004.1"/>
</dbReference>
<gene>
    <name evidence="2" type="primary">pseF</name>
    <name evidence="2" type="ORF">CSC81_01100</name>
    <name evidence="1" type="ORF">Q8W23_06365</name>
</gene>
<dbReference type="InterPro" id="IPR020039">
    <property type="entry name" value="PseF"/>
</dbReference>
<dbReference type="Proteomes" id="UP000222163">
    <property type="component" value="Unassembled WGS sequence"/>
</dbReference>
<dbReference type="InterPro" id="IPR050793">
    <property type="entry name" value="CMP-NeuNAc_synthase"/>
</dbReference>
<dbReference type="PANTHER" id="PTHR21485">
    <property type="entry name" value="HAD SUPERFAMILY MEMBERS CMAS AND KDSC"/>
    <property type="match status" value="1"/>
</dbReference>
<dbReference type="PANTHER" id="PTHR21485:SF6">
    <property type="entry name" value="N-ACYLNEURAMINATE CYTIDYLYLTRANSFERASE-RELATED"/>
    <property type="match status" value="1"/>
</dbReference>
<organism evidence="2 3">
    <name type="scientific">Tenacibaculum discolor</name>
    <dbReference type="NCBI Taxonomy" id="361581"/>
    <lineage>
        <taxon>Bacteria</taxon>
        <taxon>Pseudomonadati</taxon>
        <taxon>Bacteroidota</taxon>
        <taxon>Flavobacteriia</taxon>
        <taxon>Flavobacteriales</taxon>
        <taxon>Flavobacteriaceae</taxon>
        <taxon>Tenacibaculum</taxon>
    </lineage>
</organism>
<keyword evidence="1" id="KW-0808">Transferase</keyword>
<proteinExistence type="predicted"/>
<sequence>MTKIAIIPARGGSKRIPRKNIKLFLNEPIIAYSIKAAIDSKLFDKIMVSTDDREIAEIAIKYGAEVPFLRSKENADDFATTVDVLLEVFEKYKGLGEEFQKACCIYPTAPFVTSHSLTKAFEKLEKNNFDCVFPVLKYSFPIQRALKVDQNIGRMEMFFPKFQKSRSQDLEISYHDSGQFYFFNVEAITKKGKLWTDNTGVIEISELEGQDIDNPIDWKIAELKYKMLNEKKDFI</sequence>
<dbReference type="EMBL" id="JAUYVU010000004">
    <property type="protein sequence ID" value="MDP2541100.1"/>
    <property type="molecule type" value="Genomic_DNA"/>
</dbReference>
<dbReference type="Gene3D" id="3.90.550.10">
    <property type="entry name" value="Spore Coat Polysaccharide Biosynthesis Protein SpsA, Chain A"/>
    <property type="match status" value="1"/>
</dbReference>
<dbReference type="Pfam" id="PF02348">
    <property type="entry name" value="CTP_transf_3"/>
    <property type="match status" value="1"/>
</dbReference>
<dbReference type="Proteomes" id="UP001242342">
    <property type="component" value="Unassembled WGS sequence"/>
</dbReference>
<keyword evidence="2" id="KW-0548">Nucleotidyltransferase</keyword>
<dbReference type="AlphaFoldDB" id="A0A2G1BXP9"/>
<keyword evidence="4" id="KW-1185">Reference proteome</keyword>
<evidence type="ECO:0000313" key="1">
    <source>
        <dbReference type="EMBL" id="MDP2541100.1"/>
    </source>
</evidence>
<dbReference type="CDD" id="cd02513">
    <property type="entry name" value="CMP-NeuAc_Synthase"/>
    <property type="match status" value="1"/>
</dbReference>
<dbReference type="SUPFAM" id="SSF53448">
    <property type="entry name" value="Nucleotide-diphospho-sugar transferases"/>
    <property type="match status" value="1"/>
</dbReference>
<dbReference type="InterPro" id="IPR003329">
    <property type="entry name" value="Cytidylyl_trans"/>
</dbReference>
<dbReference type="EMBL" id="PDUU01000002">
    <property type="protein sequence ID" value="PHN98813.1"/>
    <property type="molecule type" value="Genomic_DNA"/>
</dbReference>
<reference evidence="1 4" key="3">
    <citation type="submission" date="2023-07" db="EMBL/GenBank/DDBJ databases">
        <title>Genome content predicts the carbon catabolic preferences of heterotrophic bacteria.</title>
        <authorList>
            <person name="Gralka M."/>
        </authorList>
    </citation>
    <scope>NUCLEOTIDE SEQUENCE [LARGE SCALE GENOMIC DNA]</scope>
    <source>
        <strain evidence="1 4">4G03</strain>
    </source>
</reference>
<protein>
    <submittedName>
        <fullName evidence="2">Pseudaminic acid cytidylyltransferase</fullName>
        <ecNumber evidence="1">2.7.7.81</ecNumber>
    </submittedName>
</protein>
<reference evidence="2" key="2">
    <citation type="submission" date="2017-10" db="EMBL/GenBank/DDBJ databases">
        <authorList>
            <person name="Enke T.N."/>
            <person name="Cordero O.X."/>
        </authorList>
    </citation>
    <scope>NUCLEOTIDE SEQUENCE</scope>
    <source>
        <strain evidence="2">4G03</strain>
    </source>
</reference>
<name>A0A2G1BXP9_9FLAO</name>
<dbReference type="GO" id="GO:0008781">
    <property type="term" value="F:N-acylneuraminate cytidylyltransferase activity"/>
    <property type="evidence" value="ECO:0007669"/>
    <property type="project" value="TreeGrafter"/>
</dbReference>
<evidence type="ECO:0000313" key="3">
    <source>
        <dbReference type="Proteomes" id="UP000222163"/>
    </source>
</evidence>
<evidence type="ECO:0000313" key="2">
    <source>
        <dbReference type="EMBL" id="PHN98813.1"/>
    </source>
</evidence>
<reference evidence="2 3" key="1">
    <citation type="journal article" date="2016" name="Nat. Commun.">
        <title>Microbial interactions lead to rapid micro-scale successions on model marine particles.</title>
        <authorList>
            <person name="Datta M.S."/>
            <person name="Sliwerska E."/>
            <person name="Gore J."/>
            <person name="Polz M.F."/>
            <person name="Cordero O.X."/>
        </authorList>
    </citation>
    <scope>NUCLEOTIDE SEQUENCE [LARGE SCALE GENOMIC DNA]</scope>
    <source>
        <strain evidence="2 3">4G03</strain>
    </source>
</reference>
<dbReference type="EC" id="2.7.7.81" evidence="1"/>
<comment type="caution">
    <text evidence="2">The sequence shown here is derived from an EMBL/GenBank/DDBJ whole genome shotgun (WGS) entry which is preliminary data.</text>
</comment>
<dbReference type="NCBIfam" id="TIGR03584">
    <property type="entry name" value="PseF"/>
    <property type="match status" value="1"/>
</dbReference>
<dbReference type="InterPro" id="IPR029044">
    <property type="entry name" value="Nucleotide-diphossugar_trans"/>
</dbReference>
<accession>A0A2G1BXP9</accession>